<evidence type="ECO:0000313" key="3">
    <source>
        <dbReference type="Proteomes" id="UP001610100"/>
    </source>
</evidence>
<dbReference type="InterPro" id="IPR014710">
    <property type="entry name" value="RmlC-like_jellyroll"/>
</dbReference>
<dbReference type="CDD" id="cd00038">
    <property type="entry name" value="CAP_ED"/>
    <property type="match status" value="1"/>
</dbReference>
<reference evidence="2 3" key="1">
    <citation type="submission" date="2024-02" db="EMBL/GenBank/DDBJ databases">
        <title>A Gaetbulibacter species isolated from tidal flats and genomic insights of their niches.</title>
        <authorList>
            <person name="Ye Y."/>
        </authorList>
    </citation>
    <scope>NUCLEOTIDE SEQUENCE [LARGE SCALE GENOMIC DNA]</scope>
    <source>
        <strain evidence="2 3">KYW382</strain>
    </source>
</reference>
<comment type="caution">
    <text evidence="2">The sequence shown here is derived from an EMBL/GenBank/DDBJ whole genome shotgun (WGS) entry which is preliminary data.</text>
</comment>
<gene>
    <name evidence="2" type="ORF">V8G58_12505</name>
</gene>
<dbReference type="EMBL" id="JBAWKB010000004">
    <property type="protein sequence ID" value="MFH6772756.1"/>
    <property type="molecule type" value="Genomic_DNA"/>
</dbReference>
<accession>A0ABW7N108</accession>
<dbReference type="Pfam" id="PF00027">
    <property type="entry name" value="cNMP_binding"/>
    <property type="match status" value="1"/>
</dbReference>
<dbReference type="PROSITE" id="PS50042">
    <property type="entry name" value="CNMP_BINDING_3"/>
    <property type="match status" value="1"/>
</dbReference>
<sequence>MKYPVIADHVRRYVAPKDSDLELLQSLLNEVSMGKGTFLLQPGTQVMHEYFVVEGCLKAYYMDEKGSRHIIQFAIEDWWIGDFDAYFNGNPSRLYLEAIEPSRLLSISYENLQKLYDEAPIFERYFRILVTNAFISQRKRILSTLEKDTKARYLEFCTSYPNIENRVANYDIANYLGVSPENLSRVRRTLKS</sequence>
<dbReference type="Proteomes" id="UP001610100">
    <property type="component" value="Unassembled WGS sequence"/>
</dbReference>
<dbReference type="InterPro" id="IPR000595">
    <property type="entry name" value="cNMP-bd_dom"/>
</dbReference>
<dbReference type="InterPro" id="IPR018490">
    <property type="entry name" value="cNMP-bd_dom_sf"/>
</dbReference>
<evidence type="ECO:0000259" key="1">
    <source>
        <dbReference type="PROSITE" id="PS50042"/>
    </source>
</evidence>
<dbReference type="RefSeq" id="WP_344741790.1">
    <property type="nucleotide sequence ID" value="NZ_BAABAY010000006.1"/>
</dbReference>
<dbReference type="SUPFAM" id="SSF51206">
    <property type="entry name" value="cAMP-binding domain-like"/>
    <property type="match status" value="1"/>
</dbReference>
<proteinExistence type="predicted"/>
<name>A0ABW7N108_9FLAO</name>
<feature type="domain" description="Cyclic nucleotide-binding" evidence="1">
    <location>
        <begin position="28"/>
        <end position="115"/>
    </location>
</feature>
<dbReference type="Gene3D" id="2.60.120.10">
    <property type="entry name" value="Jelly Rolls"/>
    <property type="match status" value="1"/>
</dbReference>
<protein>
    <submittedName>
        <fullName evidence="2">Crp/Fnr family transcriptional regulator</fullName>
    </submittedName>
</protein>
<evidence type="ECO:0000313" key="2">
    <source>
        <dbReference type="EMBL" id="MFH6772756.1"/>
    </source>
</evidence>
<organism evidence="2 3">
    <name type="scientific">Gaetbulibacter aestuarii</name>
    <dbReference type="NCBI Taxonomy" id="1502358"/>
    <lineage>
        <taxon>Bacteria</taxon>
        <taxon>Pseudomonadati</taxon>
        <taxon>Bacteroidota</taxon>
        <taxon>Flavobacteriia</taxon>
        <taxon>Flavobacteriales</taxon>
        <taxon>Flavobacteriaceae</taxon>
        <taxon>Gaetbulibacter</taxon>
    </lineage>
</organism>
<keyword evidence="3" id="KW-1185">Reference proteome</keyword>